<protein>
    <submittedName>
        <fullName evidence="2">TpaL</fullName>
    </submittedName>
</protein>
<sequence>MYLPYSLQTAFLCEDVAPLVGDLGARGRFFFLRYWKGGPHLRLRFDGRHTQVGPEEVVERLESLVPHGDQEARGQYDLQAASQAGLARMENEEVMAARPFGAVERFDYLPEYDKYGGPQGIEIAETVFCDTSGAVLDLLAATRRSTTMPVGEAVRAMAMSLRGVGLSAEESVPLLRGYEQRWSAFLPESSDAGWNSMYDKARDGLVNMCRKIWGPTEGDAFSDAYATATARARALFGEGPDQRLTDIRMPGTSYMECVAQYLHTTNNRLGLVPAGEALAAHLMHCALREL</sequence>
<dbReference type="InterPro" id="IPR023809">
    <property type="entry name" value="Thiopep_bacteriocin_synth_dom"/>
</dbReference>
<dbReference type="EMBL" id="HM467197">
    <property type="protein sequence ID" value="ADO67782.1"/>
    <property type="molecule type" value="Genomic_DNA"/>
</dbReference>
<reference evidence="2" key="1">
    <citation type="journal article" date="2010" name="Appl. Environ. Microbiol.">
        <title>Isolation and characterization of the gene cluster for biosynthesis of the thiopeptide antibiotic TP-1161.</title>
        <authorList>
            <person name="Engelhardt K."/>
            <person name="Degnes K.F."/>
            <person name="Zotchev S.B."/>
        </authorList>
    </citation>
    <scope>NUCLEOTIDE SEQUENCE</scope>
    <source>
        <strain evidence="2">TFS65-07</strain>
    </source>
</reference>
<dbReference type="AlphaFoldDB" id="E3UMF6"/>
<evidence type="ECO:0000259" key="1">
    <source>
        <dbReference type="Pfam" id="PF14028"/>
    </source>
</evidence>
<accession>E3UMF6</accession>
<gene>
    <name evidence="2" type="primary">tpaL</name>
</gene>
<proteinExistence type="predicted"/>
<dbReference type="Pfam" id="PF14028">
    <property type="entry name" value="Lant_dehydr_C"/>
    <property type="match status" value="1"/>
</dbReference>
<evidence type="ECO:0000313" key="2">
    <source>
        <dbReference type="EMBL" id="ADO67782.1"/>
    </source>
</evidence>
<feature type="domain" description="Thiopeptide-type bacteriocin biosynthesis" evidence="1">
    <location>
        <begin position="2"/>
        <end position="286"/>
    </location>
</feature>
<name>E3UMF6_9ACTN</name>
<organism evidence="2">
    <name type="scientific">Nocardiopsis sp. TFS65-07</name>
    <dbReference type="NCBI Taxonomy" id="756929"/>
    <lineage>
        <taxon>Bacteria</taxon>
        <taxon>Bacillati</taxon>
        <taxon>Actinomycetota</taxon>
        <taxon>Actinomycetes</taxon>
        <taxon>Streptosporangiales</taxon>
        <taxon>Nocardiopsidaceae</taxon>
        <taxon>Nocardiopsis</taxon>
    </lineage>
</organism>